<sequence length="361" mass="38302">MIVYVGTNTGPGKAEGIGVFRLDESTGALSHVQTVPAENPTWVTLDPQERFLYTGTRTMQATSGPVNSSIEAYAIDQGTGTLSFVNRQPSGGNGPAYVSVHPSGRCVFAANYGSGHVAALPVGQDGRLGEPGSVIHHEGRGHHARRQEASHAHSVATDPSGQYVLACDLGVDRVFVYKVDPETAQLTPNDLPYAQLPSGAGPRHFAFDPTGRFVFVNGEMSSTVTAFAFDPERGAMQVTDTYSTVPEDVDPRAINNSTAQVLVHPNGRFVYVSNRGHDTIAVFAFDAERGRLSPRGHVSTQGKTPRNFNIHPNGKLLLAGNQDTHTIVAFSVDGESGVLTPTGQVTQTPAPICIQFSQVGG</sequence>
<organism evidence="2">
    <name type="scientific">uncultured Chloroflexota bacterium</name>
    <dbReference type="NCBI Taxonomy" id="166587"/>
    <lineage>
        <taxon>Bacteria</taxon>
        <taxon>Bacillati</taxon>
        <taxon>Chloroflexota</taxon>
        <taxon>environmental samples</taxon>
    </lineage>
</organism>
<dbReference type="GO" id="GO:0005829">
    <property type="term" value="C:cytosol"/>
    <property type="evidence" value="ECO:0007669"/>
    <property type="project" value="TreeGrafter"/>
</dbReference>
<dbReference type="Gene3D" id="2.130.10.10">
    <property type="entry name" value="YVTN repeat-like/Quinoprotein amine dehydrogenase"/>
    <property type="match status" value="1"/>
</dbReference>
<dbReference type="SUPFAM" id="SSF51004">
    <property type="entry name" value="C-terminal (heme d1) domain of cytochrome cd1-nitrite reductase"/>
    <property type="match status" value="1"/>
</dbReference>
<dbReference type="GO" id="GO:0017057">
    <property type="term" value="F:6-phosphogluconolactonase activity"/>
    <property type="evidence" value="ECO:0007669"/>
    <property type="project" value="UniProtKB-EC"/>
</dbReference>
<dbReference type="EC" id="3.1.1.31" evidence="2"/>
<dbReference type="Pfam" id="PF10282">
    <property type="entry name" value="Lactonase"/>
    <property type="match status" value="1"/>
</dbReference>
<proteinExistence type="inferred from homology"/>
<gene>
    <name evidence="2" type="ORF">AVDCRST_MAG77-4678</name>
</gene>
<dbReference type="InterPro" id="IPR050282">
    <property type="entry name" value="Cycloisomerase_2"/>
</dbReference>
<dbReference type="PANTHER" id="PTHR30344:SF1">
    <property type="entry name" value="6-PHOSPHOGLUCONOLACTONASE"/>
    <property type="match status" value="1"/>
</dbReference>
<comment type="similarity">
    <text evidence="1">Belongs to the cycloisomerase 2 family.</text>
</comment>
<dbReference type="InterPro" id="IPR015943">
    <property type="entry name" value="WD40/YVTN_repeat-like_dom_sf"/>
</dbReference>
<dbReference type="PANTHER" id="PTHR30344">
    <property type="entry name" value="6-PHOSPHOGLUCONOLACTONASE-RELATED"/>
    <property type="match status" value="1"/>
</dbReference>
<evidence type="ECO:0000256" key="1">
    <source>
        <dbReference type="ARBA" id="ARBA00005564"/>
    </source>
</evidence>
<protein>
    <submittedName>
        <fullName evidence="2">6-phosphogluconolactonase</fullName>
        <ecNumber evidence="2">3.1.1.31</ecNumber>
    </submittedName>
</protein>
<evidence type="ECO:0000313" key="2">
    <source>
        <dbReference type="EMBL" id="CAA9290454.1"/>
    </source>
</evidence>
<dbReference type="EMBL" id="CADCTC010000248">
    <property type="protein sequence ID" value="CAA9290454.1"/>
    <property type="molecule type" value="Genomic_DNA"/>
</dbReference>
<dbReference type="InterPro" id="IPR019405">
    <property type="entry name" value="Lactonase_7-beta_prop"/>
</dbReference>
<dbReference type="InterPro" id="IPR011048">
    <property type="entry name" value="Haem_d1_sf"/>
</dbReference>
<dbReference type="AlphaFoldDB" id="A0A6J4JY20"/>
<accession>A0A6J4JY20</accession>
<name>A0A6J4JY20_9CHLR</name>
<reference evidence="2" key="1">
    <citation type="submission" date="2020-02" db="EMBL/GenBank/DDBJ databases">
        <authorList>
            <person name="Meier V. D."/>
        </authorList>
    </citation>
    <scope>NUCLEOTIDE SEQUENCE</scope>
    <source>
        <strain evidence="2">AVDCRST_MAG77</strain>
    </source>
</reference>
<keyword evidence="2" id="KW-0378">Hydrolase</keyword>